<evidence type="ECO:0000313" key="3">
    <source>
        <dbReference type="Proteomes" id="UP000028821"/>
    </source>
</evidence>
<dbReference type="VEuPathDB" id="ToxoDB:TGMAS_248100A"/>
<comment type="caution">
    <text evidence="2">The sequence shown here is derived from an EMBL/GenBank/DDBJ whole genome shotgun (WGS) entry which is preliminary data.</text>
</comment>
<name>A0A086QTV9_TOXGO</name>
<protein>
    <submittedName>
        <fullName evidence="2">Synaptobrevin protein</fullName>
    </submittedName>
</protein>
<gene>
    <name evidence="2" type="ORF">TGMAS_248100A</name>
</gene>
<sequence length="68" mass="7186">MWAARGEASPSGEGACVGSSRADRGKLEGFPEADIPLFQFSCIARGTYVLAEYTAIQEGEEEVLSSVS</sequence>
<dbReference type="Proteomes" id="UP000028821">
    <property type="component" value="Unassembled WGS sequence"/>
</dbReference>
<feature type="region of interest" description="Disordered" evidence="1">
    <location>
        <begin position="1"/>
        <end position="22"/>
    </location>
</feature>
<accession>A0A086QTV9</accession>
<evidence type="ECO:0000313" key="2">
    <source>
        <dbReference type="EMBL" id="KFH16041.1"/>
    </source>
</evidence>
<organism evidence="2 3">
    <name type="scientific">Toxoplasma gondii MAS</name>
    <dbReference type="NCBI Taxonomy" id="943118"/>
    <lineage>
        <taxon>Eukaryota</taxon>
        <taxon>Sar</taxon>
        <taxon>Alveolata</taxon>
        <taxon>Apicomplexa</taxon>
        <taxon>Conoidasida</taxon>
        <taxon>Coccidia</taxon>
        <taxon>Eucoccidiorida</taxon>
        <taxon>Eimeriorina</taxon>
        <taxon>Sarcocystidae</taxon>
        <taxon>Toxoplasma</taxon>
    </lineage>
</organism>
<evidence type="ECO:0000256" key="1">
    <source>
        <dbReference type="SAM" id="MobiDB-lite"/>
    </source>
</evidence>
<proteinExistence type="predicted"/>
<dbReference type="EMBL" id="AEXC02000703">
    <property type="protein sequence ID" value="KFH16041.1"/>
    <property type="molecule type" value="Genomic_DNA"/>
</dbReference>
<dbReference type="AlphaFoldDB" id="A0A086QTV9"/>
<feature type="non-terminal residue" evidence="2">
    <location>
        <position position="68"/>
    </location>
</feature>
<reference evidence="2 3" key="1">
    <citation type="submission" date="2014-04" db="EMBL/GenBank/DDBJ databases">
        <authorList>
            <person name="Sibley D."/>
            <person name="Venepally P."/>
            <person name="Karamycheva S."/>
            <person name="Hadjithomas M."/>
            <person name="Khan A."/>
            <person name="Brunk B."/>
            <person name="Roos D."/>
            <person name="Caler E."/>
            <person name="Lorenzi H."/>
        </authorList>
    </citation>
    <scope>NUCLEOTIDE SEQUENCE [LARGE SCALE GENOMIC DNA]</scope>
    <source>
        <strain evidence="2 3">MAS</strain>
    </source>
</reference>